<evidence type="ECO:0000313" key="2">
    <source>
        <dbReference type="EMBL" id="VDP03837.1"/>
    </source>
</evidence>
<keyword evidence="1" id="KW-0175">Coiled coil</keyword>
<accession>A0A183IKW5</accession>
<protein>
    <submittedName>
        <fullName evidence="4">Ribosomal_L7Ae domain-containing protein</fullName>
    </submittedName>
</protein>
<gene>
    <name evidence="2" type="ORF">SBAD_LOCUS4261</name>
</gene>
<sequence>MEVLPSPRAQRVPPPSVTIEEMTKAAKNKEKKAIKIAEKAIGDEKEELDELETSGLMERLMKKRPELHAPAIKVHGKGSKVAKGISSSLIGGSVVKTCLFAADTGIQRFFTTASQNDQLDEGASMKTAEVSPVLTKAKPVTKRKRKSFGRKVVLLLIGDMHEQMLDYLSAFKFRKQSDVNT</sequence>
<proteinExistence type="predicted"/>
<dbReference type="AlphaFoldDB" id="A0A183IKW5"/>
<dbReference type="WBParaSite" id="SBAD_0000444501-mRNA-1">
    <property type="protein sequence ID" value="SBAD_0000444501-mRNA-1"/>
    <property type="gene ID" value="SBAD_0000444501"/>
</dbReference>
<dbReference type="EMBL" id="UZAM01008216">
    <property type="protein sequence ID" value="VDP03837.1"/>
    <property type="molecule type" value="Genomic_DNA"/>
</dbReference>
<reference evidence="4" key="1">
    <citation type="submission" date="2016-06" db="UniProtKB">
        <authorList>
            <consortium name="WormBaseParasite"/>
        </authorList>
    </citation>
    <scope>IDENTIFICATION</scope>
</reference>
<name>A0A183IKW5_9BILA</name>
<reference evidence="2 3" key="2">
    <citation type="submission" date="2018-11" db="EMBL/GenBank/DDBJ databases">
        <authorList>
            <consortium name="Pathogen Informatics"/>
        </authorList>
    </citation>
    <scope>NUCLEOTIDE SEQUENCE [LARGE SCALE GENOMIC DNA]</scope>
</reference>
<evidence type="ECO:0000313" key="3">
    <source>
        <dbReference type="Proteomes" id="UP000270296"/>
    </source>
</evidence>
<evidence type="ECO:0000313" key="4">
    <source>
        <dbReference type="WBParaSite" id="SBAD_0000444501-mRNA-1"/>
    </source>
</evidence>
<dbReference type="Proteomes" id="UP000270296">
    <property type="component" value="Unassembled WGS sequence"/>
</dbReference>
<feature type="coiled-coil region" evidence="1">
    <location>
        <begin position="19"/>
        <end position="54"/>
    </location>
</feature>
<evidence type="ECO:0000256" key="1">
    <source>
        <dbReference type="SAM" id="Coils"/>
    </source>
</evidence>
<organism evidence="4">
    <name type="scientific">Soboliphyme baturini</name>
    <dbReference type="NCBI Taxonomy" id="241478"/>
    <lineage>
        <taxon>Eukaryota</taxon>
        <taxon>Metazoa</taxon>
        <taxon>Ecdysozoa</taxon>
        <taxon>Nematoda</taxon>
        <taxon>Enoplea</taxon>
        <taxon>Dorylaimia</taxon>
        <taxon>Dioctophymatida</taxon>
        <taxon>Dioctophymatoidea</taxon>
        <taxon>Soboliphymatidae</taxon>
        <taxon>Soboliphyme</taxon>
    </lineage>
</organism>
<keyword evidence="3" id="KW-1185">Reference proteome</keyword>